<protein>
    <submittedName>
        <fullName evidence="2">Uncharacterized protein</fullName>
    </submittedName>
</protein>
<dbReference type="Pfam" id="PF11917">
    <property type="entry name" value="DUF3435"/>
    <property type="match status" value="2"/>
</dbReference>
<evidence type="ECO:0000313" key="2">
    <source>
        <dbReference type="EMBL" id="KAH1891922.1"/>
    </source>
</evidence>
<reference evidence="2" key="1">
    <citation type="submission" date="2021-08" db="EMBL/GenBank/DDBJ databases">
        <title>Global Aspergillus fumigatus from environmental and clinical sources.</title>
        <authorList>
            <person name="Barber A."/>
            <person name="Sae-Ong T."/>
        </authorList>
    </citation>
    <scope>NUCLEOTIDE SEQUENCE</scope>
    <source>
        <strain evidence="2">NRZ-2016-071</strain>
    </source>
</reference>
<dbReference type="PANTHER" id="PTHR37535:SF2">
    <property type="entry name" value="FINGER DOMAIN PROTEIN, PUTATIVE (AFU_ORTHOLOGUE AFUA_6G09300)-RELATED"/>
    <property type="match status" value="1"/>
</dbReference>
<accession>A0A9P8NAL6</accession>
<sequence>PRANTPVYIEDMVPFNETILQTREKRFHLGFQRIVLCLYNSIGLFTVNRKQAILHLQFKHLQISLQRDPHGGPPVPMIEIEPQFVKSVLGMYKVRKQAVIDIERQLTGGAVNDEPAWEVLRQDFAMPPEHILLVESFFTWPTSNSLEDEWARRNKAVMAGVQYCGFQEGGPLRGRPKRPASEDEELIADPAAKKQKGPKRPTVSASEKKLDTIKEKVVAVKPSACFQC</sequence>
<feature type="region of interest" description="Disordered" evidence="1">
    <location>
        <begin position="169"/>
        <end position="208"/>
    </location>
</feature>
<feature type="non-terminal residue" evidence="2">
    <location>
        <position position="1"/>
    </location>
</feature>
<proteinExistence type="predicted"/>
<organism evidence="2 3">
    <name type="scientific">Aspergillus fumigatus</name>
    <name type="common">Neosartorya fumigata</name>
    <dbReference type="NCBI Taxonomy" id="746128"/>
    <lineage>
        <taxon>Eukaryota</taxon>
        <taxon>Fungi</taxon>
        <taxon>Dikarya</taxon>
        <taxon>Ascomycota</taxon>
        <taxon>Pezizomycotina</taxon>
        <taxon>Eurotiomycetes</taxon>
        <taxon>Eurotiomycetidae</taxon>
        <taxon>Eurotiales</taxon>
        <taxon>Aspergillaceae</taxon>
        <taxon>Aspergillus</taxon>
        <taxon>Aspergillus subgen. Fumigati</taxon>
    </lineage>
</organism>
<gene>
    <name evidence="2" type="ORF">KXV57_004503</name>
</gene>
<dbReference type="PANTHER" id="PTHR37535">
    <property type="entry name" value="FLUG DOMAIN PROTEIN"/>
    <property type="match status" value="1"/>
</dbReference>
<name>A0A9P8NAL6_ASPFM</name>
<evidence type="ECO:0000313" key="3">
    <source>
        <dbReference type="Proteomes" id="UP000813423"/>
    </source>
</evidence>
<evidence type="ECO:0000256" key="1">
    <source>
        <dbReference type="SAM" id="MobiDB-lite"/>
    </source>
</evidence>
<dbReference type="Proteomes" id="UP000813423">
    <property type="component" value="Unassembled WGS sequence"/>
</dbReference>
<dbReference type="AlphaFoldDB" id="A0A9P8NAL6"/>
<comment type="caution">
    <text evidence="2">The sequence shown here is derived from an EMBL/GenBank/DDBJ whole genome shotgun (WGS) entry which is preliminary data.</text>
</comment>
<dbReference type="EMBL" id="JAIBSC010000290">
    <property type="protein sequence ID" value="KAH1891922.1"/>
    <property type="molecule type" value="Genomic_DNA"/>
</dbReference>
<dbReference type="InterPro" id="IPR021842">
    <property type="entry name" value="DUF3435"/>
</dbReference>